<evidence type="ECO:0000256" key="1">
    <source>
        <dbReference type="SAM" id="MobiDB-lite"/>
    </source>
</evidence>
<dbReference type="RefSeq" id="XP_067717785.1">
    <property type="nucleotide sequence ID" value="XM_067861684.1"/>
</dbReference>
<evidence type="ECO:0000313" key="3">
    <source>
        <dbReference type="Proteomes" id="UP001497744"/>
    </source>
</evidence>
<feature type="compositionally biased region" description="Low complexity" evidence="1">
    <location>
        <begin position="89"/>
        <end position="100"/>
    </location>
</feature>
<dbReference type="AlphaFoldDB" id="A0AAV4LZS2"/>
<accession>A0AAV4LZS2</accession>
<gene>
    <name evidence="2" type="ORF">BcabD6B2_51510</name>
</gene>
<keyword evidence="3" id="KW-1185">Reference proteome</keyword>
<feature type="compositionally biased region" description="Polar residues" evidence="1">
    <location>
        <begin position="726"/>
        <end position="739"/>
    </location>
</feature>
<organism evidence="2 3">
    <name type="scientific">Babesia caballi</name>
    <dbReference type="NCBI Taxonomy" id="5871"/>
    <lineage>
        <taxon>Eukaryota</taxon>
        <taxon>Sar</taxon>
        <taxon>Alveolata</taxon>
        <taxon>Apicomplexa</taxon>
        <taxon>Aconoidasida</taxon>
        <taxon>Piroplasmida</taxon>
        <taxon>Babesiidae</taxon>
        <taxon>Babesia</taxon>
    </lineage>
</organism>
<dbReference type="InterPro" id="IPR022086">
    <property type="entry name" value="IMCp"/>
</dbReference>
<dbReference type="Pfam" id="PF12314">
    <property type="entry name" value="IMCp"/>
    <property type="match status" value="1"/>
</dbReference>
<dbReference type="EMBL" id="BPLF01000005">
    <property type="protein sequence ID" value="GIX65716.1"/>
    <property type="molecule type" value="Genomic_DNA"/>
</dbReference>
<feature type="region of interest" description="Disordered" evidence="1">
    <location>
        <begin position="710"/>
        <end position="739"/>
    </location>
</feature>
<feature type="compositionally biased region" description="Basic and acidic residues" evidence="1">
    <location>
        <begin position="603"/>
        <end position="618"/>
    </location>
</feature>
<feature type="region of interest" description="Disordered" evidence="1">
    <location>
        <begin position="269"/>
        <end position="298"/>
    </location>
</feature>
<feature type="region of interest" description="Disordered" evidence="1">
    <location>
        <begin position="143"/>
        <end position="182"/>
    </location>
</feature>
<feature type="region of interest" description="Disordered" evidence="1">
    <location>
        <begin position="77"/>
        <end position="102"/>
    </location>
</feature>
<feature type="compositionally biased region" description="Polar residues" evidence="1">
    <location>
        <begin position="686"/>
        <end position="696"/>
    </location>
</feature>
<name>A0AAV4LZS2_BABCB</name>
<feature type="compositionally biased region" description="Polar residues" evidence="1">
    <location>
        <begin position="287"/>
        <end position="297"/>
    </location>
</feature>
<sequence>MSKTIMTVCLNDQVYRQIAMLQTVARCTRRREDPGTGVKVYLHSSDRSRFQQRQHAKHQTQTLNCILKGIMRRESSKTPMSVMMDDAGTPDTSSTYTTPDEVPECETEKSTLEKSEKAQHSLYECPTAACSIASVSVLQDAEGPLNSDSLENSEDEQVSIHPKGISGRQSNDDNRRLHSLSGEGGSVSFSSLHLARGGYFAGSPGTLLQGTGTLSERPRNLITRSQLRDVAPQRHQATNVRNVMMTPCSVPNTPSAETDVGENSTRVMATESPVRRVEQSPLKARQDTSVTHTNTPISPAVKDYSRAVECGNTSETSFVHEGYDTIQVPRYRPVEIVEKVVEVPVVHHVDTYVPKKEIQEIESFVKKPYTKYVDKIVEVPEVHYSDKVVEVPEYHEITKTVTKVEVQERIKYMPKVEVKIVPKYVEVPVVKVVDRYEEYEEVEEVIKEVEKIEIVEVPREVVKHVVKPVRKIIEQERIVPVVEHRDVPVEKVKFVPKVETVELVREIPKIIDVPVPYDVPKIEYVDQPYIVPEYRDVQVAVPVRKRVTPVYHYQGEPEVIDVPVHKPYFVIHDHITFRPAARPVAEHIKVTGARPIDLSTLSEAERRDAEERMKKALEQRTLGSTAQGDSVSTQTPVQHSPTASPQATGMYHYVPNQRDPPVTPGQGQVEVPVSASRPLHGPQFGLPTSPSSNRTKLSMPLESIVYRSSPKNCVSPVSDGGATDVYPQSNNTTPRMGRL</sequence>
<protein>
    <submittedName>
        <fullName evidence="2">Inner membrane complex protein 1f, putative</fullName>
    </submittedName>
</protein>
<comment type="caution">
    <text evidence="2">The sequence shown here is derived from an EMBL/GenBank/DDBJ whole genome shotgun (WGS) entry which is preliminary data.</text>
</comment>
<evidence type="ECO:0000313" key="2">
    <source>
        <dbReference type="EMBL" id="GIX65716.1"/>
    </source>
</evidence>
<feature type="compositionally biased region" description="Polar residues" evidence="1">
    <location>
        <begin position="621"/>
        <end position="647"/>
    </location>
</feature>
<reference evidence="2 3" key="1">
    <citation type="submission" date="2021-06" db="EMBL/GenBank/DDBJ databases">
        <title>Genome sequence of Babesia caballi.</title>
        <authorList>
            <person name="Yamagishi J."/>
            <person name="Kidaka T."/>
            <person name="Ochi A."/>
        </authorList>
    </citation>
    <scope>NUCLEOTIDE SEQUENCE [LARGE SCALE GENOMIC DNA]</scope>
    <source>
        <strain evidence="2">USDA-D6B2</strain>
    </source>
</reference>
<dbReference type="Proteomes" id="UP001497744">
    <property type="component" value="Unassembled WGS sequence"/>
</dbReference>
<proteinExistence type="predicted"/>
<feature type="region of interest" description="Disordered" evidence="1">
    <location>
        <begin position="601"/>
        <end position="696"/>
    </location>
</feature>
<dbReference type="GeneID" id="94197197"/>